<reference evidence="1" key="1">
    <citation type="submission" date="2021-10" db="EMBL/GenBank/DDBJ databases">
        <title>Melipona bicolor Genome sequencing and assembly.</title>
        <authorList>
            <person name="Araujo N.S."/>
            <person name="Arias M.C."/>
        </authorList>
    </citation>
    <scope>NUCLEOTIDE SEQUENCE</scope>
    <source>
        <strain evidence="1">USP_2M_L1-L4_2017</strain>
        <tissue evidence="1">Whole body</tissue>
    </source>
</reference>
<comment type="caution">
    <text evidence="1">The sequence shown here is derived from an EMBL/GenBank/DDBJ whole genome shotgun (WGS) entry which is preliminary data.</text>
</comment>
<proteinExistence type="predicted"/>
<name>A0AA40FKX9_9HYME</name>
<dbReference type="Proteomes" id="UP001177670">
    <property type="component" value="Unassembled WGS sequence"/>
</dbReference>
<keyword evidence="2" id="KW-1185">Reference proteome</keyword>
<organism evidence="1 2">
    <name type="scientific">Melipona bicolor</name>
    <dbReference type="NCBI Taxonomy" id="60889"/>
    <lineage>
        <taxon>Eukaryota</taxon>
        <taxon>Metazoa</taxon>
        <taxon>Ecdysozoa</taxon>
        <taxon>Arthropoda</taxon>
        <taxon>Hexapoda</taxon>
        <taxon>Insecta</taxon>
        <taxon>Pterygota</taxon>
        <taxon>Neoptera</taxon>
        <taxon>Endopterygota</taxon>
        <taxon>Hymenoptera</taxon>
        <taxon>Apocrita</taxon>
        <taxon>Aculeata</taxon>
        <taxon>Apoidea</taxon>
        <taxon>Anthophila</taxon>
        <taxon>Apidae</taxon>
        <taxon>Melipona</taxon>
    </lineage>
</organism>
<accession>A0AA40FKX9</accession>
<evidence type="ECO:0000313" key="2">
    <source>
        <dbReference type="Proteomes" id="UP001177670"/>
    </source>
</evidence>
<gene>
    <name evidence="1" type="ORF">K0M31_010820</name>
</gene>
<protein>
    <submittedName>
        <fullName evidence="1">Uncharacterized protein</fullName>
    </submittedName>
</protein>
<dbReference type="AlphaFoldDB" id="A0AA40FKX9"/>
<sequence length="137" mass="14810">MSPRFICILAPRVATASGDDPVARCALLQRSPGATVARNASALFAGWYRGDRNIPRHNEPARGSRLPLTNRGPGTARFRPIRPGIRLLQQIALIASLISRDSRMQIGQVSVIDLGTLIGPGFVCRTTILGDVHLLFS</sequence>
<evidence type="ECO:0000313" key="1">
    <source>
        <dbReference type="EMBL" id="KAK1121039.1"/>
    </source>
</evidence>
<dbReference type="EMBL" id="JAHYIQ010000028">
    <property type="protein sequence ID" value="KAK1121039.1"/>
    <property type="molecule type" value="Genomic_DNA"/>
</dbReference>